<feature type="transmembrane region" description="Helical" evidence="8">
    <location>
        <begin position="444"/>
        <end position="467"/>
    </location>
</feature>
<evidence type="ECO:0000256" key="7">
    <source>
        <dbReference type="ARBA" id="ARBA00023157"/>
    </source>
</evidence>
<accession>A0A3M7RY92</accession>
<dbReference type="GO" id="GO:0015347">
    <property type="term" value="F:sodium-independent organic anion transmembrane transporter activity"/>
    <property type="evidence" value="ECO:0007669"/>
    <property type="project" value="TreeGrafter"/>
</dbReference>
<feature type="transmembrane region" description="Helical" evidence="8">
    <location>
        <begin position="409"/>
        <end position="432"/>
    </location>
</feature>
<comment type="subcellular location">
    <subcellularLocation>
        <location evidence="1 8">Cell membrane</location>
        <topology evidence="1 8">Multi-pass membrane protein</topology>
    </subcellularLocation>
</comment>
<keyword evidence="8" id="KW-0406">Ion transport</keyword>
<evidence type="ECO:0000313" key="13">
    <source>
        <dbReference type="EMBL" id="RNA28328.1"/>
    </source>
</evidence>
<dbReference type="GO" id="GO:0016323">
    <property type="term" value="C:basolateral plasma membrane"/>
    <property type="evidence" value="ECO:0007669"/>
    <property type="project" value="TreeGrafter"/>
</dbReference>
<feature type="transmembrane region" description="Helical" evidence="8">
    <location>
        <begin position="591"/>
        <end position="618"/>
    </location>
</feature>
<dbReference type="InterPro" id="IPR036259">
    <property type="entry name" value="MFS_trans_sf"/>
</dbReference>
<dbReference type="InterPro" id="IPR036058">
    <property type="entry name" value="Kazal_dom_sf"/>
</dbReference>
<evidence type="ECO:0000256" key="5">
    <source>
        <dbReference type="ARBA" id="ARBA00022989"/>
    </source>
</evidence>
<dbReference type="OrthoDB" id="5062115at2759"/>
<evidence type="ECO:0000256" key="1">
    <source>
        <dbReference type="ARBA" id="ARBA00004651"/>
    </source>
</evidence>
<keyword evidence="9" id="KW-0175">Coiled coil</keyword>
<dbReference type="GO" id="GO:0006811">
    <property type="term" value="P:monoatomic ion transport"/>
    <property type="evidence" value="ECO:0007669"/>
    <property type="project" value="UniProtKB-KW"/>
</dbReference>
<dbReference type="Proteomes" id="UP000276133">
    <property type="component" value="Unassembled WGS sequence"/>
</dbReference>
<comment type="similarity">
    <text evidence="2 8">Belongs to the organo anion transporter (TC 2.A.60) family.</text>
</comment>
<dbReference type="SUPFAM" id="SSF103473">
    <property type="entry name" value="MFS general substrate transporter"/>
    <property type="match status" value="1"/>
</dbReference>
<dbReference type="EMBL" id="REGN01002405">
    <property type="protein sequence ID" value="RNA28328.1"/>
    <property type="molecule type" value="Genomic_DNA"/>
</dbReference>
<dbReference type="NCBIfam" id="TIGR00805">
    <property type="entry name" value="oat"/>
    <property type="match status" value="1"/>
</dbReference>
<comment type="caution">
    <text evidence="13">The sequence shown here is derived from an EMBL/GenBank/DDBJ whole genome shotgun (WGS) entry which is preliminary data.</text>
</comment>
<evidence type="ECO:0000256" key="4">
    <source>
        <dbReference type="ARBA" id="ARBA00022692"/>
    </source>
</evidence>
<organism evidence="13 14">
    <name type="scientific">Brachionus plicatilis</name>
    <name type="common">Marine rotifer</name>
    <name type="synonym">Brachionus muelleri</name>
    <dbReference type="NCBI Taxonomy" id="10195"/>
    <lineage>
        <taxon>Eukaryota</taxon>
        <taxon>Metazoa</taxon>
        <taxon>Spiralia</taxon>
        <taxon>Gnathifera</taxon>
        <taxon>Rotifera</taxon>
        <taxon>Eurotatoria</taxon>
        <taxon>Monogononta</taxon>
        <taxon>Pseudotrocha</taxon>
        <taxon>Ploima</taxon>
        <taxon>Brachionidae</taxon>
        <taxon>Brachionus</taxon>
    </lineage>
</organism>
<feature type="transmembrane region" description="Helical" evidence="8">
    <location>
        <begin position="479"/>
        <end position="499"/>
    </location>
</feature>
<proteinExistence type="inferred from homology"/>
<dbReference type="PROSITE" id="PS50850">
    <property type="entry name" value="MFS"/>
    <property type="match status" value="1"/>
</dbReference>
<keyword evidence="5 8" id="KW-1133">Transmembrane helix</keyword>
<dbReference type="InterPro" id="IPR020846">
    <property type="entry name" value="MFS_dom"/>
</dbReference>
<feature type="transmembrane region" description="Helical" evidence="8">
    <location>
        <begin position="88"/>
        <end position="109"/>
    </location>
</feature>
<evidence type="ECO:0000256" key="6">
    <source>
        <dbReference type="ARBA" id="ARBA00023136"/>
    </source>
</evidence>
<keyword evidence="6 8" id="KW-0472">Membrane</keyword>
<dbReference type="Pfam" id="PF03137">
    <property type="entry name" value="OATP"/>
    <property type="match status" value="1"/>
</dbReference>
<dbReference type="InterPro" id="IPR004156">
    <property type="entry name" value="OATP"/>
</dbReference>
<feature type="transmembrane region" description="Helical" evidence="8">
    <location>
        <begin position="682"/>
        <end position="705"/>
    </location>
</feature>
<dbReference type="GO" id="GO:0043252">
    <property type="term" value="P:sodium-independent organic anion transport"/>
    <property type="evidence" value="ECO:0007669"/>
    <property type="project" value="TreeGrafter"/>
</dbReference>
<feature type="domain" description="Kazal-like" evidence="12">
    <location>
        <begin position="517"/>
        <end position="567"/>
    </location>
</feature>
<sequence length="824" mass="91144">MDNTTDTSEQDSDATSASETNAETKSPKSCCKKCILNFKKCKFHSVIVFLILLSLLGLLTQMIQGGYIPAITIDLQTHFNLSTSKIGFILSSFDIMGIFATPFLSFVGSKYNKCRILAGTGIVYAIGLVIFTLPYFIGGKYTINSFNYTNPTNNITANYIDYCKILYENSWSNFSNSSTESMGAKTENFAESRECTRDQSNDVPYAIFIISQMVMSFGAAPLFPLGVTFLCDNLDERLHAMYTGIVYGAFALGPALGYLLASLLLSKWVYLDQEAPVSQSDPRWVGSWFLGFLIASVLVLIISFLLLTFPDAIHHEAKAKKAEKKKKKKEAQKPNLETIIEQNELPSPGVDSLTSQFTNLPTSPVPTPIPEKKKKIKWNKKIINKIGHSRIKFKNFLTSLLRLVLNLRYVLICLIMSIECILIALFTNYMVLYTQNVYQVSSSISSILVGAVVVPSAIIGSIVGGLIVKKFNLYIEGCVRLIIVSSCITLAGIFVLLFVRCDTSPSFGIDQTTQSFNRTFGNCNKDCGCLSKYNPVCGHDENTYVSPCYAGCKVIKEEKLYECGCVVEKSDGSVVSQEAKFGRCSAHCDKLLIVFLIVAFVTVFAESLSITPATMLLLQIIDKPLQPFALGLLRMANILLAYIPAPIVLSQVIDKTCILWNNPCKGDKGTCLEYKNSNFHYVLFGSAAGIKIVSGVVLIGFSLFVHKTFILRRRYRSRATLNHDPSFVHTPKQKYAIDSEVASTDSSSISSDGSLGILYRKKKALKPLKRDESNITLKKHVIFDDSYSLASQNASSLASNDFNVATDIRQIDEPCLDELSTSNF</sequence>
<keyword evidence="8" id="KW-0813">Transport</keyword>
<feature type="compositionally biased region" description="Polar residues" evidence="10">
    <location>
        <begin position="1"/>
        <end position="24"/>
    </location>
</feature>
<evidence type="ECO:0000259" key="12">
    <source>
        <dbReference type="PROSITE" id="PS51465"/>
    </source>
</evidence>
<feature type="transmembrane region" description="Helical" evidence="8">
    <location>
        <begin position="242"/>
        <end position="265"/>
    </location>
</feature>
<evidence type="ECO:0000313" key="14">
    <source>
        <dbReference type="Proteomes" id="UP000276133"/>
    </source>
</evidence>
<feature type="transmembrane region" description="Helical" evidence="8">
    <location>
        <begin position="116"/>
        <end position="137"/>
    </location>
</feature>
<keyword evidence="3" id="KW-1003">Cell membrane</keyword>
<dbReference type="PANTHER" id="PTHR11388:SF142">
    <property type="entry name" value="SOLUTE CARRIER ORGANIC ANION TRANSPORTER FAMILY MEMBER 5A1"/>
    <property type="match status" value="1"/>
</dbReference>
<dbReference type="PROSITE" id="PS00282">
    <property type="entry name" value="KAZAL_1"/>
    <property type="match status" value="1"/>
</dbReference>
<name>A0A3M7RY92_BRAPC</name>
<dbReference type="PANTHER" id="PTHR11388">
    <property type="entry name" value="ORGANIC ANION TRANSPORTER"/>
    <property type="match status" value="1"/>
</dbReference>
<dbReference type="InterPro" id="IPR002350">
    <property type="entry name" value="Kazal_dom"/>
</dbReference>
<dbReference type="SUPFAM" id="SSF100895">
    <property type="entry name" value="Kazal-type serine protease inhibitors"/>
    <property type="match status" value="1"/>
</dbReference>
<feature type="coiled-coil region" evidence="9">
    <location>
        <begin position="312"/>
        <end position="339"/>
    </location>
</feature>
<dbReference type="Gene3D" id="1.20.1250.20">
    <property type="entry name" value="MFS general substrate transporter like domains"/>
    <property type="match status" value="1"/>
</dbReference>
<feature type="region of interest" description="Disordered" evidence="10">
    <location>
        <begin position="1"/>
        <end position="25"/>
    </location>
</feature>
<gene>
    <name evidence="13" type="ORF">BpHYR1_047644</name>
</gene>
<reference evidence="13 14" key="1">
    <citation type="journal article" date="2018" name="Sci. Rep.">
        <title>Genomic signatures of local adaptation to the degree of environmental predictability in rotifers.</title>
        <authorList>
            <person name="Franch-Gras L."/>
            <person name="Hahn C."/>
            <person name="Garcia-Roger E.M."/>
            <person name="Carmona M.J."/>
            <person name="Serra M."/>
            <person name="Gomez A."/>
        </authorList>
    </citation>
    <scope>NUCLEOTIDE SEQUENCE [LARGE SCALE GENOMIC DNA]</scope>
    <source>
        <strain evidence="13">HYR1</strain>
    </source>
</reference>
<evidence type="ECO:0000256" key="10">
    <source>
        <dbReference type="SAM" id="MobiDB-lite"/>
    </source>
</evidence>
<feature type="transmembrane region" description="Helical" evidence="8">
    <location>
        <begin position="630"/>
        <end position="653"/>
    </location>
</feature>
<feature type="transmembrane region" description="Helical" evidence="8">
    <location>
        <begin position="285"/>
        <end position="309"/>
    </location>
</feature>
<keyword evidence="14" id="KW-1185">Reference proteome</keyword>
<feature type="transmembrane region" description="Helical" evidence="8">
    <location>
        <begin position="46"/>
        <end position="68"/>
    </location>
</feature>
<evidence type="ECO:0000259" key="11">
    <source>
        <dbReference type="PROSITE" id="PS50850"/>
    </source>
</evidence>
<evidence type="ECO:0000256" key="9">
    <source>
        <dbReference type="SAM" id="Coils"/>
    </source>
</evidence>
<keyword evidence="4 8" id="KW-0812">Transmembrane</keyword>
<evidence type="ECO:0000256" key="8">
    <source>
        <dbReference type="RuleBase" id="RU362056"/>
    </source>
</evidence>
<evidence type="ECO:0000256" key="3">
    <source>
        <dbReference type="ARBA" id="ARBA00022475"/>
    </source>
</evidence>
<feature type="domain" description="Major facilitator superfamily (MFS) profile" evidence="11">
    <location>
        <begin position="50"/>
        <end position="703"/>
    </location>
</feature>
<keyword evidence="7" id="KW-1015">Disulfide bond</keyword>
<evidence type="ECO:0000256" key="2">
    <source>
        <dbReference type="ARBA" id="ARBA00009657"/>
    </source>
</evidence>
<feature type="transmembrane region" description="Helical" evidence="8">
    <location>
        <begin position="205"/>
        <end position="230"/>
    </location>
</feature>
<dbReference type="AlphaFoldDB" id="A0A3M7RY92"/>
<protein>
    <recommendedName>
        <fullName evidence="8">Solute carrier organic anion transporter family member</fullName>
    </recommendedName>
</protein>
<dbReference type="PROSITE" id="PS51465">
    <property type="entry name" value="KAZAL_2"/>
    <property type="match status" value="1"/>
</dbReference>